<name>A0ABR7NFP6_9FIRM</name>
<organism evidence="2 3">
    <name type="scientific">Jingyaoa shaoxingensis</name>
    <dbReference type="NCBI Taxonomy" id="2763671"/>
    <lineage>
        <taxon>Bacteria</taxon>
        <taxon>Bacillati</taxon>
        <taxon>Bacillota</taxon>
        <taxon>Clostridia</taxon>
        <taxon>Lachnospirales</taxon>
        <taxon>Lachnospiraceae</taxon>
        <taxon>Jingyaoa</taxon>
    </lineage>
</organism>
<dbReference type="InterPro" id="IPR018337">
    <property type="entry name" value="Cell_wall/Cho-bd_repeat"/>
</dbReference>
<protein>
    <submittedName>
        <fullName evidence="2">Uncharacterized protein</fullName>
    </submittedName>
</protein>
<comment type="caution">
    <text evidence="2">The sequence shown here is derived from an EMBL/GenBank/DDBJ whole genome shotgun (WGS) entry which is preliminary data.</text>
</comment>
<reference evidence="2 3" key="1">
    <citation type="submission" date="2020-08" db="EMBL/GenBank/DDBJ databases">
        <title>Genome public.</title>
        <authorList>
            <person name="Liu C."/>
            <person name="Sun Q."/>
        </authorList>
    </citation>
    <scope>NUCLEOTIDE SEQUENCE [LARGE SCALE GENOMIC DNA]</scope>
    <source>
        <strain evidence="2 3">NSJ-46</strain>
    </source>
</reference>
<dbReference type="Proteomes" id="UP000657421">
    <property type="component" value="Unassembled WGS sequence"/>
</dbReference>
<dbReference type="Gene3D" id="2.10.270.10">
    <property type="entry name" value="Cholin Binding"/>
    <property type="match status" value="2"/>
</dbReference>
<evidence type="ECO:0000256" key="1">
    <source>
        <dbReference type="ARBA" id="ARBA00022737"/>
    </source>
</evidence>
<dbReference type="SUPFAM" id="SSF69360">
    <property type="entry name" value="Cell wall binding repeat"/>
    <property type="match status" value="1"/>
</dbReference>
<evidence type="ECO:0000313" key="2">
    <source>
        <dbReference type="EMBL" id="MBC8574647.1"/>
    </source>
</evidence>
<accession>A0ABR7NFP6</accession>
<dbReference type="Pfam" id="PF19085">
    <property type="entry name" value="Choline_bind_2"/>
    <property type="match status" value="1"/>
</dbReference>
<dbReference type="RefSeq" id="WP_249310085.1">
    <property type="nucleotide sequence ID" value="NZ_JACRSZ010000029.1"/>
</dbReference>
<sequence length="219" mass="25334">MTGKKKAKITLFLLMTMLLVLGTTASAGFRRMSNGKYRYYVTANTYLRGRMHGKITVPAIKNLSYDGKKYTYAFDRNGYMLIGWQVLYTKDSRGKYGICCYYFNKNGQMFKNTVKNGHYFLGNGRLVNDYDKYGNYYGMDGVRTAQPKSSAGLVTNKKGTRYRISKGNYAVKTWMCIRDKKTKKANWYYFKSNGYMAKNTYVGTHYVDKNGKWIPSKDK</sequence>
<proteinExistence type="predicted"/>
<dbReference type="EMBL" id="JACRSZ010000029">
    <property type="protein sequence ID" value="MBC8574647.1"/>
    <property type="molecule type" value="Genomic_DNA"/>
</dbReference>
<keyword evidence="1" id="KW-0677">Repeat</keyword>
<keyword evidence="3" id="KW-1185">Reference proteome</keyword>
<evidence type="ECO:0000313" key="3">
    <source>
        <dbReference type="Proteomes" id="UP000657421"/>
    </source>
</evidence>
<gene>
    <name evidence="2" type="ORF">H8716_16555</name>
</gene>